<feature type="compositionally biased region" description="Pro residues" evidence="1">
    <location>
        <begin position="54"/>
        <end position="70"/>
    </location>
</feature>
<dbReference type="GO" id="GO:0030247">
    <property type="term" value="F:polysaccharide binding"/>
    <property type="evidence" value="ECO:0007669"/>
    <property type="project" value="UniProtKB-UniRule"/>
</dbReference>
<dbReference type="Proteomes" id="UP000246050">
    <property type="component" value="Unassembled WGS sequence"/>
</dbReference>
<dbReference type="Gene3D" id="2.60.40.290">
    <property type="match status" value="1"/>
</dbReference>
<dbReference type="GO" id="GO:0005975">
    <property type="term" value="P:carbohydrate metabolic process"/>
    <property type="evidence" value="ECO:0007669"/>
    <property type="project" value="InterPro"/>
</dbReference>
<sequence>MSGTRRTRPLPGASTAIASSPWIVVSIGVIVMVVLLVLALASTRGRRPYIDARPGPPVATVPLPGLPPGTPSRAASTRTPPAVPGLSPRSTVLPSTGRPTSSASARAGGGGGTERPTPPPVRPSVTGRYGVANTWDGGFLGEVLIVNAGSTARGWTVRLAFPEGRIVGFWVAGAEGGSGRVSDGVLTYRSGADLAPGRSVPLQFQVENTRTTRPELCTVNDSRCSGF</sequence>
<gene>
    <name evidence="4" type="ORF">DKT69_17805</name>
</gene>
<keyword evidence="2" id="KW-0472">Membrane</keyword>
<keyword evidence="2" id="KW-0812">Transmembrane</keyword>
<dbReference type="RefSeq" id="WP_109802663.1">
    <property type="nucleotide sequence ID" value="NZ_QGKS01000245.1"/>
</dbReference>
<dbReference type="EMBL" id="QGKS01000245">
    <property type="protein sequence ID" value="PWR14129.1"/>
    <property type="molecule type" value="Genomic_DNA"/>
</dbReference>
<proteinExistence type="predicted"/>
<feature type="transmembrane region" description="Helical" evidence="2">
    <location>
        <begin position="20"/>
        <end position="41"/>
    </location>
</feature>
<dbReference type="SUPFAM" id="SSF49384">
    <property type="entry name" value="Carbohydrate-binding domain"/>
    <property type="match status" value="1"/>
</dbReference>
<evidence type="ECO:0000256" key="2">
    <source>
        <dbReference type="SAM" id="Phobius"/>
    </source>
</evidence>
<feature type="compositionally biased region" description="Low complexity" evidence="1">
    <location>
        <begin position="94"/>
        <end position="106"/>
    </location>
</feature>
<dbReference type="PROSITE" id="PS51173">
    <property type="entry name" value="CBM2"/>
    <property type="match status" value="1"/>
</dbReference>
<dbReference type="AlphaFoldDB" id="A0A317DHB1"/>
<organism evidence="4 5">
    <name type="scientific">Micromonospora sicca</name>
    <dbReference type="NCBI Taxonomy" id="2202420"/>
    <lineage>
        <taxon>Bacteria</taxon>
        <taxon>Bacillati</taxon>
        <taxon>Actinomycetota</taxon>
        <taxon>Actinomycetes</taxon>
        <taxon>Micromonosporales</taxon>
        <taxon>Micromonosporaceae</taxon>
        <taxon>Micromonospora</taxon>
    </lineage>
</organism>
<dbReference type="SMART" id="SM00637">
    <property type="entry name" value="CBD_II"/>
    <property type="match status" value="1"/>
</dbReference>
<accession>A0A317DHB1</accession>
<dbReference type="InterPro" id="IPR001919">
    <property type="entry name" value="CBD2"/>
</dbReference>
<dbReference type="OrthoDB" id="3405323at2"/>
<comment type="caution">
    <text evidence="4">The sequence shown here is derived from an EMBL/GenBank/DDBJ whole genome shotgun (WGS) entry which is preliminary data.</text>
</comment>
<dbReference type="InterPro" id="IPR012291">
    <property type="entry name" value="CBM2_carb-bd_dom_sf"/>
</dbReference>
<dbReference type="Pfam" id="PF00553">
    <property type="entry name" value="CBM_2"/>
    <property type="match status" value="1"/>
</dbReference>
<evidence type="ECO:0000313" key="4">
    <source>
        <dbReference type="EMBL" id="PWR14129.1"/>
    </source>
</evidence>
<evidence type="ECO:0000256" key="1">
    <source>
        <dbReference type="SAM" id="MobiDB-lite"/>
    </source>
</evidence>
<protein>
    <submittedName>
        <fullName evidence="4">Cellulose-binding protein</fullName>
    </submittedName>
</protein>
<evidence type="ECO:0000313" key="5">
    <source>
        <dbReference type="Proteomes" id="UP000246050"/>
    </source>
</evidence>
<feature type="region of interest" description="Disordered" evidence="1">
    <location>
        <begin position="47"/>
        <end position="128"/>
    </location>
</feature>
<evidence type="ECO:0000259" key="3">
    <source>
        <dbReference type="PROSITE" id="PS51173"/>
    </source>
</evidence>
<dbReference type="InterPro" id="IPR008965">
    <property type="entry name" value="CBM2/CBM3_carb-bd_dom_sf"/>
</dbReference>
<keyword evidence="2" id="KW-1133">Transmembrane helix</keyword>
<name>A0A317DHB1_9ACTN</name>
<reference evidence="4 5" key="1">
    <citation type="submission" date="2018-05" db="EMBL/GenBank/DDBJ databases">
        <title>Micromonosporas from Atacama Desert.</title>
        <authorList>
            <person name="Carro L."/>
            <person name="Golinska P."/>
            <person name="Klenk H.-P."/>
            <person name="Goodfellow M."/>
        </authorList>
    </citation>
    <scope>NUCLEOTIDE SEQUENCE [LARGE SCALE GENOMIC DNA]</scope>
    <source>
        <strain evidence="4 5">4G51</strain>
    </source>
</reference>
<feature type="domain" description="CBM2" evidence="3">
    <location>
        <begin position="116"/>
        <end position="227"/>
    </location>
</feature>
<dbReference type="GO" id="GO:0004553">
    <property type="term" value="F:hydrolase activity, hydrolyzing O-glycosyl compounds"/>
    <property type="evidence" value="ECO:0007669"/>
    <property type="project" value="InterPro"/>
</dbReference>